<proteinExistence type="predicted"/>
<feature type="compositionally biased region" description="Pro residues" evidence="1">
    <location>
        <begin position="353"/>
        <end position="367"/>
    </location>
</feature>
<keyword evidence="3" id="KW-1185">Reference proteome</keyword>
<feature type="region of interest" description="Disordered" evidence="1">
    <location>
        <begin position="1"/>
        <end position="24"/>
    </location>
</feature>
<sequence length="407" mass="45114">MEARRAREGVSGAGGRGERVPRGVGLSTARRASLSSSIIPLHSFHLHHQSVHISIFPKFTLIFFPHTHPTPYLSTYALRQYHPLYIFPLYAVYYHLYLSTRLSLLLPICQSTLNLPFHLPTLSPTPFACPPPPLPSPLPLPLDTNPPCTLPFHYQPFPFPFSLTHPSPFNSSLLLTFSPTSPFPSPLQTTEPSPLPSRNPITIPAPAHPPFPLPFIPTRSSSPNLHPFPSYLQPPYLFPYPPYPLSLPPFPFNTHLTPFLTPYTLLFPSIPTLTLSPSIPSPFPSNTYYPLSYPLFPSIPTLSPSPPFPSIPTFPLFPLQTPPHFPSNHLTPFPPSSLNTHLPPLPFPPITQLSPPFPHIPTSPSPSPLQNTHLSPSLSPLNTHPTPLPLTKKGENESKHRSGKNHK</sequence>
<feature type="region of interest" description="Disordered" evidence="1">
    <location>
        <begin position="353"/>
        <end position="407"/>
    </location>
</feature>
<feature type="compositionally biased region" description="Low complexity" evidence="1">
    <location>
        <begin position="371"/>
        <end position="391"/>
    </location>
</feature>
<organism evidence="2 3">
    <name type="scientific">Penaeus vannamei</name>
    <name type="common">Whiteleg shrimp</name>
    <name type="synonym">Litopenaeus vannamei</name>
    <dbReference type="NCBI Taxonomy" id="6689"/>
    <lineage>
        <taxon>Eukaryota</taxon>
        <taxon>Metazoa</taxon>
        <taxon>Ecdysozoa</taxon>
        <taxon>Arthropoda</taxon>
        <taxon>Crustacea</taxon>
        <taxon>Multicrustacea</taxon>
        <taxon>Malacostraca</taxon>
        <taxon>Eumalacostraca</taxon>
        <taxon>Eucarida</taxon>
        <taxon>Decapoda</taxon>
        <taxon>Dendrobranchiata</taxon>
        <taxon>Penaeoidea</taxon>
        <taxon>Penaeidae</taxon>
        <taxon>Penaeus</taxon>
    </lineage>
</organism>
<evidence type="ECO:0000256" key="1">
    <source>
        <dbReference type="SAM" id="MobiDB-lite"/>
    </source>
</evidence>
<protein>
    <submittedName>
        <fullName evidence="2">Uncharacterized protein</fullName>
    </submittedName>
</protein>
<reference evidence="2 3" key="2">
    <citation type="submission" date="2019-01" db="EMBL/GenBank/DDBJ databases">
        <title>The decoding of complex shrimp genome reveals the adaptation for benthos swimmer, frequently molting mechanism and breeding impact on genome.</title>
        <authorList>
            <person name="Sun Y."/>
            <person name="Gao Y."/>
            <person name="Yu Y."/>
        </authorList>
    </citation>
    <scope>NUCLEOTIDE SEQUENCE [LARGE SCALE GENOMIC DNA]</scope>
    <source>
        <tissue evidence="2">Muscle</tissue>
    </source>
</reference>
<accession>A0A3R7P844</accession>
<gene>
    <name evidence="2" type="ORF">C7M84_003136</name>
</gene>
<dbReference type="Proteomes" id="UP000283509">
    <property type="component" value="Unassembled WGS sequence"/>
</dbReference>
<comment type="caution">
    <text evidence="2">The sequence shown here is derived from an EMBL/GenBank/DDBJ whole genome shotgun (WGS) entry which is preliminary data.</text>
</comment>
<dbReference type="EMBL" id="QCYY01001424">
    <property type="protein sequence ID" value="ROT78154.1"/>
    <property type="molecule type" value="Genomic_DNA"/>
</dbReference>
<evidence type="ECO:0000313" key="2">
    <source>
        <dbReference type="EMBL" id="ROT78154.1"/>
    </source>
</evidence>
<reference evidence="2 3" key="1">
    <citation type="submission" date="2018-04" db="EMBL/GenBank/DDBJ databases">
        <authorList>
            <person name="Zhang X."/>
            <person name="Yuan J."/>
            <person name="Li F."/>
            <person name="Xiang J."/>
        </authorList>
    </citation>
    <scope>NUCLEOTIDE SEQUENCE [LARGE SCALE GENOMIC DNA]</scope>
    <source>
        <tissue evidence="2">Muscle</tissue>
    </source>
</reference>
<name>A0A3R7P844_PENVA</name>
<evidence type="ECO:0000313" key="3">
    <source>
        <dbReference type="Proteomes" id="UP000283509"/>
    </source>
</evidence>
<dbReference type="AlphaFoldDB" id="A0A3R7P844"/>